<comment type="similarity">
    <text evidence="2">Belongs to the threonine aldolase family.</text>
</comment>
<dbReference type="PANTHER" id="PTHR48097:SF9">
    <property type="entry name" value="L-THREONINE ALDOLASE"/>
    <property type="match status" value="1"/>
</dbReference>
<feature type="modified residue" description="N6-(pyridoxal phosphate)lysine" evidence="6">
    <location>
        <position position="213"/>
    </location>
</feature>
<feature type="domain" description="Aromatic amino acid beta-eliminating lyase/threonine aldolase" evidence="7">
    <location>
        <begin position="18"/>
        <end position="298"/>
    </location>
</feature>
<dbReference type="AlphaFoldDB" id="A0A839ZFL1"/>
<keyword evidence="9" id="KW-1185">Reference proteome</keyword>
<dbReference type="GO" id="GO:0008732">
    <property type="term" value="F:L-allo-threonine aldolase activity"/>
    <property type="evidence" value="ECO:0007669"/>
    <property type="project" value="TreeGrafter"/>
</dbReference>
<dbReference type="RefSeq" id="WP_183191731.1">
    <property type="nucleotide sequence ID" value="NZ_JACICD010000012.1"/>
</dbReference>
<dbReference type="PANTHER" id="PTHR48097">
    <property type="entry name" value="L-THREONINE ALDOLASE-RELATED"/>
    <property type="match status" value="1"/>
</dbReference>
<dbReference type="PIRSF" id="PIRSF017617">
    <property type="entry name" value="Thr_aldolase"/>
    <property type="match status" value="1"/>
</dbReference>
<comment type="subunit">
    <text evidence="3">Homotetramer.</text>
</comment>
<evidence type="ECO:0000313" key="8">
    <source>
        <dbReference type="EMBL" id="MBB3773579.1"/>
    </source>
</evidence>
<reference evidence="8 9" key="1">
    <citation type="submission" date="2020-08" db="EMBL/GenBank/DDBJ databases">
        <title>Genomic Encyclopedia of Type Strains, Phase IV (KMG-IV): sequencing the most valuable type-strain genomes for metagenomic binning, comparative biology and taxonomic classification.</title>
        <authorList>
            <person name="Goeker M."/>
        </authorList>
    </citation>
    <scope>NUCLEOTIDE SEQUENCE [LARGE SCALE GENOMIC DNA]</scope>
    <source>
        <strain evidence="8 9">DSM 5895</strain>
    </source>
</reference>
<dbReference type="FunFam" id="3.40.640.10:FF:000030">
    <property type="entry name" value="Low-specificity L-threonine aldolase"/>
    <property type="match status" value="1"/>
</dbReference>
<dbReference type="Gene3D" id="3.40.640.10">
    <property type="entry name" value="Type I PLP-dependent aspartate aminotransferase-like (Major domain)"/>
    <property type="match status" value="1"/>
</dbReference>
<organism evidence="8 9">
    <name type="scientific">Ancylobacter tetraedralis</name>
    <dbReference type="NCBI Taxonomy" id="217068"/>
    <lineage>
        <taxon>Bacteria</taxon>
        <taxon>Pseudomonadati</taxon>
        <taxon>Pseudomonadota</taxon>
        <taxon>Alphaproteobacteria</taxon>
        <taxon>Hyphomicrobiales</taxon>
        <taxon>Xanthobacteraceae</taxon>
        <taxon>Ancylobacter</taxon>
    </lineage>
</organism>
<protein>
    <submittedName>
        <fullName evidence="8">Threonine aldolase</fullName>
        <ecNumber evidence="8">4.1.2.5</ecNumber>
    </submittedName>
</protein>
<keyword evidence="5 8" id="KW-0456">Lyase</keyword>
<dbReference type="GO" id="GO:0006567">
    <property type="term" value="P:L-threonine catabolic process"/>
    <property type="evidence" value="ECO:0007669"/>
    <property type="project" value="TreeGrafter"/>
</dbReference>
<comment type="caution">
    <text evidence="8">The sequence shown here is derived from an EMBL/GenBank/DDBJ whole genome shotgun (WGS) entry which is preliminary data.</text>
</comment>
<dbReference type="InterPro" id="IPR015422">
    <property type="entry name" value="PyrdxlP-dep_Trfase_small"/>
</dbReference>
<evidence type="ECO:0000256" key="3">
    <source>
        <dbReference type="ARBA" id="ARBA00011881"/>
    </source>
</evidence>
<dbReference type="Gene3D" id="3.90.1150.10">
    <property type="entry name" value="Aspartate Aminotransferase, domain 1"/>
    <property type="match status" value="1"/>
</dbReference>
<evidence type="ECO:0000313" key="9">
    <source>
        <dbReference type="Proteomes" id="UP000533469"/>
    </source>
</evidence>
<sequence length="365" mass="38567">MMYTPQPAAGHATATVKLYSDTLTLPSPAMKRAMFEAELGDEQAGLDPTVNALCARVAALLGKPSAMFLPSGTMCNQIAMLVHARPGDAILAHKDSHIIAHEAGAAAALGGGLVTGLAGEAGQFGPDDIQAALRAASRYAPEPRLLVVEQTSHLGGGSVWALDRLHAVADEAHRHGMAIYMDGARLMNAVVASGVGARDMAAAVDSVSLCFSKGLGAPFGAVLAGSPDFIDRAWRWKQRLGGAMRQVGMYAAACLFALDHNVDRLAEDHRHATRLAEGLSSLPGLRITRPQTNIVLFDTLATGITSFELRDRLATQDVSITAMDRYLGRAVTHLHVDTDAIERAIAAFRNVLAPSRSVPGSARRR</sequence>
<keyword evidence="4" id="KW-0663">Pyridoxal phosphate</keyword>
<dbReference type="SUPFAM" id="SSF53383">
    <property type="entry name" value="PLP-dependent transferases"/>
    <property type="match status" value="1"/>
</dbReference>
<evidence type="ECO:0000259" key="7">
    <source>
        <dbReference type="Pfam" id="PF01212"/>
    </source>
</evidence>
<dbReference type="GO" id="GO:0006545">
    <property type="term" value="P:glycine biosynthetic process"/>
    <property type="evidence" value="ECO:0007669"/>
    <property type="project" value="TreeGrafter"/>
</dbReference>
<dbReference type="InterPro" id="IPR001597">
    <property type="entry name" value="ArAA_b-elim_lyase/Thr_aldolase"/>
</dbReference>
<proteinExistence type="inferred from homology"/>
<dbReference type="NCBIfam" id="NF041359">
    <property type="entry name" value="GntG_guanitoxin"/>
    <property type="match status" value="1"/>
</dbReference>
<evidence type="ECO:0000256" key="6">
    <source>
        <dbReference type="PIRSR" id="PIRSR017617-1"/>
    </source>
</evidence>
<evidence type="ECO:0000256" key="1">
    <source>
        <dbReference type="ARBA" id="ARBA00001933"/>
    </source>
</evidence>
<dbReference type="EMBL" id="JACICD010000012">
    <property type="protein sequence ID" value="MBB3773579.1"/>
    <property type="molecule type" value="Genomic_DNA"/>
</dbReference>
<gene>
    <name evidence="8" type="ORF">FHS55_004221</name>
</gene>
<dbReference type="GO" id="GO:0005829">
    <property type="term" value="C:cytosol"/>
    <property type="evidence" value="ECO:0007669"/>
    <property type="project" value="TreeGrafter"/>
</dbReference>
<name>A0A839ZFL1_9HYPH</name>
<dbReference type="Proteomes" id="UP000533469">
    <property type="component" value="Unassembled WGS sequence"/>
</dbReference>
<evidence type="ECO:0000256" key="5">
    <source>
        <dbReference type="ARBA" id="ARBA00023239"/>
    </source>
</evidence>
<evidence type="ECO:0000256" key="2">
    <source>
        <dbReference type="ARBA" id="ARBA00006966"/>
    </source>
</evidence>
<dbReference type="InterPro" id="IPR015424">
    <property type="entry name" value="PyrdxlP-dep_Trfase"/>
</dbReference>
<comment type="cofactor">
    <cofactor evidence="1">
        <name>pyridoxal 5'-phosphate</name>
        <dbReference type="ChEBI" id="CHEBI:597326"/>
    </cofactor>
</comment>
<dbReference type="EC" id="4.1.2.5" evidence="8"/>
<evidence type="ECO:0000256" key="4">
    <source>
        <dbReference type="ARBA" id="ARBA00022898"/>
    </source>
</evidence>
<dbReference type="InterPro" id="IPR023603">
    <property type="entry name" value="Low_specificity_L-TA-like"/>
</dbReference>
<accession>A0A839ZFL1</accession>
<dbReference type="Pfam" id="PF01212">
    <property type="entry name" value="Beta_elim_lyase"/>
    <property type="match status" value="1"/>
</dbReference>
<dbReference type="InterPro" id="IPR015421">
    <property type="entry name" value="PyrdxlP-dep_Trfase_major"/>
</dbReference>